<evidence type="ECO:0000259" key="14">
    <source>
        <dbReference type="Pfam" id="PF02727"/>
    </source>
</evidence>
<protein>
    <recommendedName>
        <fullName evidence="11">Amine oxidase</fullName>
        <ecNumber evidence="11">1.4.3.-</ecNumber>
    </recommendedName>
</protein>
<feature type="modified residue" description="2',4',5'-topaquinone" evidence="10">
    <location>
        <position position="399"/>
    </location>
</feature>
<dbReference type="Proteomes" id="UP000030753">
    <property type="component" value="Unassembled WGS sequence"/>
</dbReference>
<evidence type="ECO:0000256" key="6">
    <source>
        <dbReference type="ARBA" id="ARBA00023002"/>
    </source>
</evidence>
<evidence type="ECO:0000313" key="16">
    <source>
        <dbReference type="Proteomes" id="UP000030753"/>
    </source>
</evidence>
<keyword evidence="5 9" id="KW-0801">TPQ</keyword>
<organism evidence="15 16">
    <name type="scientific">Fusarium oxysporum NRRL 32931</name>
    <dbReference type="NCBI Taxonomy" id="660029"/>
    <lineage>
        <taxon>Eukaryota</taxon>
        <taxon>Fungi</taxon>
        <taxon>Dikarya</taxon>
        <taxon>Ascomycota</taxon>
        <taxon>Pezizomycotina</taxon>
        <taxon>Sordariomycetes</taxon>
        <taxon>Hypocreomycetidae</taxon>
        <taxon>Hypocreales</taxon>
        <taxon>Nectriaceae</taxon>
        <taxon>Fusarium</taxon>
        <taxon>Fusarium oxysporum species complex</taxon>
    </lineage>
</organism>
<evidence type="ECO:0000256" key="10">
    <source>
        <dbReference type="PIRSR" id="PIRSR600269-51"/>
    </source>
</evidence>
<dbReference type="SUPFAM" id="SSF49998">
    <property type="entry name" value="Amine oxidase catalytic domain"/>
    <property type="match status" value="1"/>
</dbReference>
<dbReference type="EC" id="1.4.3.-" evidence="11"/>
<dbReference type="InterPro" id="IPR049948">
    <property type="entry name" value="Cu_Am_ox_TPQ-bd"/>
</dbReference>
<sequence>MSFIHPFQPLDAEEIVQAARIARTVFAGKNPNFRFITLQEPPKKLMVRWLASQDQNHNGVEKPPRCARVQVVLLEGEGPGQLYDLLVNLDQARVVKKEHLPGKHSYIDSSYMRAVEEACRADPRVQAEIEKLNLPIGSTVCIEPWAYATDGEIDTSQRTTMCWFYMRLLDNPDANYYAYPLELCAEVSEQLKVTRVYYLPSAADERVSEEGRPFDHQKIHSAAASEYHPDLRPPPRSTTKPYQVVQPEGPSFQSRGNFLTWEKWSLHIGFNYREGLTLHDIRYDGRSVFYRLSLSEMFVPYGDPRKPYPRKAAFDLGNDGAGINANNLQLGCDCLGTIKYFSAWHNTSSGMPLKMPNVVCCHEQDDGILWKHTNFRTQNATVTRSRVLVLQTIITVSNYEYIFAFQFGQDASIHYEVRATGILSTVPIGLGDSVPYGTVVGPGVMAPYHQHMFCLRLDPAIDGQKNTLQIEESHPMPVDGSIHNPYSVGYTTTKQNVENEGGLDLDFSKNRVFKIINEQKINPITGTPVGFKLYPIYSQMLLADPDSFHSKRSEFAKHAVWVTRYDDEELFPSGRYTMQSIGGEGLESGIKRRQRDQNSSTAVRNEDIVVWHTFGSTHNPRIEDWPVMPYEKMTVSLKPVNFFLGNPSLDVAVSTQAKNKSVLYEDGENETKSCCSSRL</sequence>
<comment type="similarity">
    <text evidence="2 11">Belongs to the copper/topaquinone oxidase family.</text>
</comment>
<feature type="domain" description="Copper amine oxidase catalytic" evidence="13">
    <location>
        <begin position="243"/>
        <end position="649"/>
    </location>
</feature>
<evidence type="ECO:0000256" key="7">
    <source>
        <dbReference type="ARBA" id="ARBA00023008"/>
    </source>
</evidence>
<dbReference type="GO" id="GO:0008131">
    <property type="term" value="F:primary methylamine oxidase activity"/>
    <property type="evidence" value="ECO:0007669"/>
    <property type="project" value="InterPro"/>
</dbReference>
<dbReference type="Pfam" id="PF01179">
    <property type="entry name" value="Cu_amine_oxid"/>
    <property type="match status" value="1"/>
</dbReference>
<comment type="cofactor">
    <cofactor evidence="11">
        <name>Cu cation</name>
        <dbReference type="ChEBI" id="CHEBI:23378"/>
    </cofactor>
    <text evidence="11">Contains 1 topaquinone per subunit.</text>
</comment>
<evidence type="ECO:0000256" key="11">
    <source>
        <dbReference type="RuleBase" id="RU000672"/>
    </source>
</evidence>
<comment type="PTM">
    <text evidence="10 11">Topaquinone (TPQ) is generated by copper-dependent autoxidation of a specific tyrosyl residue.</text>
</comment>
<dbReference type="Pfam" id="PF02727">
    <property type="entry name" value="Cu_amine_oxidN2"/>
    <property type="match status" value="1"/>
</dbReference>
<evidence type="ECO:0000313" key="15">
    <source>
        <dbReference type="EMBL" id="EWY94938.1"/>
    </source>
</evidence>
<dbReference type="EMBL" id="JH717841">
    <property type="protein sequence ID" value="EWY94938.1"/>
    <property type="molecule type" value="Genomic_DNA"/>
</dbReference>
<dbReference type="GO" id="GO:0009308">
    <property type="term" value="P:amine metabolic process"/>
    <property type="evidence" value="ECO:0007669"/>
    <property type="project" value="UniProtKB-UniRule"/>
</dbReference>
<feature type="active site" description="Proton acceptor" evidence="9">
    <location>
        <position position="315"/>
    </location>
</feature>
<dbReference type="PANTHER" id="PTHR10638:SF33">
    <property type="entry name" value="AMINE OXIDASE"/>
    <property type="match status" value="1"/>
</dbReference>
<evidence type="ECO:0000256" key="2">
    <source>
        <dbReference type="ARBA" id="ARBA00007983"/>
    </source>
</evidence>
<dbReference type="HOGENOM" id="CLU_011500_3_1_1"/>
<dbReference type="Gene3D" id="3.10.450.40">
    <property type="match status" value="2"/>
</dbReference>
<dbReference type="FunFam" id="2.70.98.20:FF:000001">
    <property type="entry name" value="Amine oxidase"/>
    <property type="match status" value="1"/>
</dbReference>
<feature type="region of interest" description="Disordered" evidence="12">
    <location>
        <begin position="227"/>
        <end position="247"/>
    </location>
</feature>
<dbReference type="PROSITE" id="PS01164">
    <property type="entry name" value="COPPER_AMINE_OXID_1"/>
    <property type="match status" value="1"/>
</dbReference>
<feature type="domain" description="Copper amine oxidase N2-terminal" evidence="14">
    <location>
        <begin position="5"/>
        <end position="96"/>
    </location>
</feature>
<comment type="cofactor">
    <cofactor evidence="1">
        <name>Cu cation</name>
        <dbReference type="ChEBI" id="CHEBI:23378"/>
    </cofactor>
</comment>
<dbReference type="Gene3D" id="2.70.98.20">
    <property type="entry name" value="Copper amine oxidase, catalytic domain"/>
    <property type="match status" value="1"/>
</dbReference>
<feature type="active site" description="Schiff-base intermediate with substrate; via topaquinone" evidence="9">
    <location>
        <position position="399"/>
    </location>
</feature>
<comment type="subunit">
    <text evidence="3">Homodimer.</text>
</comment>
<evidence type="ECO:0000256" key="9">
    <source>
        <dbReference type="PIRSR" id="PIRSR600269-50"/>
    </source>
</evidence>
<evidence type="ECO:0000256" key="8">
    <source>
        <dbReference type="ARBA" id="ARBA00023157"/>
    </source>
</evidence>
<evidence type="ECO:0000256" key="1">
    <source>
        <dbReference type="ARBA" id="ARBA00001935"/>
    </source>
</evidence>
<keyword evidence="4 11" id="KW-0479">Metal-binding</keyword>
<dbReference type="InterPro" id="IPR000269">
    <property type="entry name" value="Cu_amine_oxidase"/>
</dbReference>
<dbReference type="GO" id="GO:0048038">
    <property type="term" value="F:quinone binding"/>
    <property type="evidence" value="ECO:0007669"/>
    <property type="project" value="InterPro"/>
</dbReference>
<dbReference type="InterPro" id="IPR016182">
    <property type="entry name" value="Cu_amine_oxidase_N-reg"/>
</dbReference>
<proteinExistence type="inferred from homology"/>
<evidence type="ECO:0000256" key="3">
    <source>
        <dbReference type="ARBA" id="ARBA00011738"/>
    </source>
</evidence>
<reference evidence="15 16" key="1">
    <citation type="submission" date="2011-06" db="EMBL/GenBank/DDBJ databases">
        <title>The Genome Sequence of Fusarium oxysporum FOSC 3-a.</title>
        <authorList>
            <consortium name="The Broad Institute Genome Sequencing Platform"/>
            <person name="Ma L.-J."/>
            <person name="Gale L.R."/>
            <person name="Schwartz D.C."/>
            <person name="Zhou S."/>
            <person name="Corby-Kistler H."/>
            <person name="Young S.K."/>
            <person name="Zeng Q."/>
            <person name="Gargeya S."/>
            <person name="Fitzgerald M."/>
            <person name="Haas B."/>
            <person name="Abouelleil A."/>
            <person name="Alvarado L."/>
            <person name="Arachchi H.M."/>
            <person name="Berlin A."/>
            <person name="Brown A."/>
            <person name="Chapman S.B."/>
            <person name="Chen Z."/>
            <person name="Dunbar C."/>
            <person name="Freedman E."/>
            <person name="Gearin G."/>
            <person name="Gellesch M."/>
            <person name="Goldberg J."/>
            <person name="Griggs A."/>
            <person name="Gujja S."/>
            <person name="Heiman D."/>
            <person name="Howarth C."/>
            <person name="Larson L."/>
            <person name="Lui A."/>
            <person name="MacDonald P.J.P."/>
            <person name="Mehta T."/>
            <person name="Montmayeur A."/>
            <person name="Murphy C."/>
            <person name="Neiman D."/>
            <person name="Pearson M."/>
            <person name="Priest M."/>
            <person name="Roberts A."/>
            <person name="Saif S."/>
            <person name="Shea T."/>
            <person name="Shenoy N."/>
            <person name="Sisk P."/>
            <person name="Stolte C."/>
            <person name="Sykes S."/>
            <person name="Wortman J."/>
            <person name="Nusbaum C."/>
            <person name="Birren B."/>
        </authorList>
    </citation>
    <scope>NUCLEOTIDE SEQUENCE [LARGE SCALE GENOMIC DNA]</scope>
    <source>
        <strain evidence="16">FOSC 3-a</strain>
    </source>
</reference>
<keyword evidence="8" id="KW-1015">Disulfide bond</keyword>
<gene>
    <name evidence="15" type="ORF">FOYG_04086</name>
</gene>
<dbReference type="AlphaFoldDB" id="W9IJ42"/>
<dbReference type="InterPro" id="IPR015798">
    <property type="entry name" value="Cu_amine_oxidase_C"/>
</dbReference>
<evidence type="ECO:0000256" key="4">
    <source>
        <dbReference type="ARBA" id="ARBA00022723"/>
    </source>
</evidence>
<keyword evidence="6 11" id="KW-0560">Oxidoreductase</keyword>
<keyword evidence="7 11" id="KW-0186">Copper</keyword>
<dbReference type="OrthoDB" id="5379943at2759"/>
<dbReference type="SUPFAM" id="SSF54416">
    <property type="entry name" value="Amine oxidase N-terminal region"/>
    <property type="match status" value="2"/>
</dbReference>
<dbReference type="PANTHER" id="PTHR10638">
    <property type="entry name" value="COPPER AMINE OXIDASE"/>
    <property type="match status" value="1"/>
</dbReference>
<evidence type="ECO:0000256" key="5">
    <source>
        <dbReference type="ARBA" id="ARBA00022772"/>
    </source>
</evidence>
<accession>W9IJ42</accession>
<name>W9IJ42_FUSOX</name>
<dbReference type="InterPro" id="IPR036460">
    <property type="entry name" value="Cu_amine_oxidase_C_sf"/>
</dbReference>
<evidence type="ECO:0000256" key="12">
    <source>
        <dbReference type="SAM" id="MobiDB-lite"/>
    </source>
</evidence>
<dbReference type="GO" id="GO:0005507">
    <property type="term" value="F:copper ion binding"/>
    <property type="evidence" value="ECO:0007669"/>
    <property type="project" value="InterPro"/>
</dbReference>
<evidence type="ECO:0000259" key="13">
    <source>
        <dbReference type="Pfam" id="PF01179"/>
    </source>
</evidence>
<dbReference type="InterPro" id="IPR015800">
    <property type="entry name" value="Cu_amine_oxidase_N2"/>
</dbReference>